<evidence type="ECO:0000313" key="2">
    <source>
        <dbReference type="Proteomes" id="UP000007069"/>
    </source>
</evidence>
<gene>
    <name evidence="1" type="ordered locus">XCV4230</name>
</gene>
<reference evidence="1 2" key="1">
    <citation type="journal article" date="2005" name="J. Bacteriol.">
        <title>Insights into genome plasticity and pathogenicity of the plant pathogenic Bacterium Xanthomonas campestris pv. vesicatoria revealed by the complete genome sequence.</title>
        <authorList>
            <person name="Thieme F."/>
            <person name="Koebnik R."/>
            <person name="Bekel T."/>
            <person name="Berger C."/>
            <person name="Boch J."/>
            <person name="Buettner D."/>
            <person name="Caldana C."/>
            <person name="Gaigalat L."/>
            <person name="Goesmann A."/>
            <person name="Kay S."/>
            <person name="Kirchner O."/>
            <person name="Lanz C."/>
            <person name="Linke B."/>
            <person name="McHardy A.C."/>
            <person name="Meyer F."/>
            <person name="Mittenhuber G."/>
            <person name="Nies D.H."/>
            <person name="Niesbach-Kloesgen U."/>
            <person name="Patschkowski T."/>
            <person name="Rueckert C."/>
            <person name="Rupp O."/>
            <person name="Schneicker S."/>
            <person name="Schuster S.C."/>
            <person name="Vorhoelter F.J."/>
            <person name="Weber E."/>
            <person name="Puehler A."/>
            <person name="Bonas U."/>
            <person name="Bartels D."/>
            <person name="Kaiser O."/>
        </authorList>
    </citation>
    <scope>NUCLEOTIDE SEQUENCE [LARGE SCALE GENOMIC DNA]</scope>
    <source>
        <strain evidence="1 2">85-10</strain>
    </source>
</reference>
<organism evidence="2">
    <name type="scientific">Xanthomonas euvesicatoria pv. vesicatoria (strain 85-10)</name>
    <name type="common">Xanthomonas campestris pv. vesicatoria</name>
    <dbReference type="NCBI Taxonomy" id="316273"/>
    <lineage>
        <taxon>Bacteria</taxon>
        <taxon>Pseudomonadati</taxon>
        <taxon>Pseudomonadota</taxon>
        <taxon>Gammaproteobacteria</taxon>
        <taxon>Lysobacterales</taxon>
        <taxon>Lysobacteraceae</taxon>
        <taxon>Xanthomonas</taxon>
    </lineage>
</organism>
<dbReference type="Proteomes" id="UP000007069">
    <property type="component" value="Chromosome"/>
</dbReference>
<evidence type="ECO:0000313" key="1">
    <source>
        <dbReference type="EMBL" id="CAJ25961.1"/>
    </source>
</evidence>
<sequence>MPAKRCINARCACTSAVPAVLYASIAGWSSVRRKERGMRHRSASTVRLLGAAIGNVPGSWRSKPVQAGL</sequence>
<dbReference type="KEGG" id="xcv:XCV4230"/>
<protein>
    <submittedName>
        <fullName evidence="1">Putative secreted protein</fullName>
    </submittedName>
</protein>
<accession>Q3BMQ2</accession>
<dbReference type="EMBL" id="AM039952">
    <property type="protein sequence ID" value="CAJ25961.1"/>
    <property type="molecule type" value="Genomic_DNA"/>
</dbReference>
<proteinExistence type="predicted"/>
<name>Q3BMQ2_XANE5</name>
<dbReference type="HOGENOM" id="CLU_2774965_0_0_6"/>
<dbReference type="AlphaFoldDB" id="Q3BMQ2"/>